<feature type="region of interest" description="Disordered" evidence="1">
    <location>
        <begin position="76"/>
        <end position="100"/>
    </location>
</feature>
<comment type="caution">
    <text evidence="2">The sequence shown here is derived from an EMBL/GenBank/DDBJ whole genome shotgun (WGS) entry which is preliminary data.</text>
</comment>
<keyword evidence="3" id="KW-1185">Reference proteome</keyword>
<gene>
    <name evidence="2" type="ORF">NDU88_004778</name>
</gene>
<accession>A0AAV7VH82</accession>
<proteinExistence type="predicted"/>
<evidence type="ECO:0000313" key="2">
    <source>
        <dbReference type="EMBL" id="KAJ1200960.1"/>
    </source>
</evidence>
<protein>
    <submittedName>
        <fullName evidence="2">Uncharacterized protein</fullName>
    </submittedName>
</protein>
<dbReference type="EMBL" id="JANPWB010000003">
    <property type="protein sequence ID" value="KAJ1200960.1"/>
    <property type="molecule type" value="Genomic_DNA"/>
</dbReference>
<dbReference type="AlphaFoldDB" id="A0AAV7VH82"/>
<evidence type="ECO:0000256" key="1">
    <source>
        <dbReference type="SAM" id="MobiDB-lite"/>
    </source>
</evidence>
<sequence>MESHIVGDRPQLVWHAAPEEEERGAVLRGPGDLSAVAWARIGGRGHIDKEISDPTDEVARAHDGAKQHADFSFEVITGGPPGGLTKPALLPGLRTYRKRT</sequence>
<reference evidence="2" key="1">
    <citation type="journal article" date="2022" name="bioRxiv">
        <title>Sequencing and chromosome-scale assembly of the giantPleurodeles waltlgenome.</title>
        <authorList>
            <person name="Brown T."/>
            <person name="Elewa A."/>
            <person name="Iarovenko S."/>
            <person name="Subramanian E."/>
            <person name="Araus A.J."/>
            <person name="Petzold A."/>
            <person name="Susuki M."/>
            <person name="Suzuki K.-i.T."/>
            <person name="Hayashi T."/>
            <person name="Toyoda A."/>
            <person name="Oliveira C."/>
            <person name="Osipova E."/>
            <person name="Leigh N.D."/>
            <person name="Simon A."/>
            <person name="Yun M.H."/>
        </authorList>
    </citation>
    <scope>NUCLEOTIDE SEQUENCE</scope>
    <source>
        <strain evidence="2">20211129_DDA</strain>
        <tissue evidence="2">Liver</tissue>
    </source>
</reference>
<evidence type="ECO:0000313" key="3">
    <source>
        <dbReference type="Proteomes" id="UP001066276"/>
    </source>
</evidence>
<organism evidence="2 3">
    <name type="scientific">Pleurodeles waltl</name>
    <name type="common">Iberian ribbed newt</name>
    <dbReference type="NCBI Taxonomy" id="8319"/>
    <lineage>
        <taxon>Eukaryota</taxon>
        <taxon>Metazoa</taxon>
        <taxon>Chordata</taxon>
        <taxon>Craniata</taxon>
        <taxon>Vertebrata</taxon>
        <taxon>Euteleostomi</taxon>
        <taxon>Amphibia</taxon>
        <taxon>Batrachia</taxon>
        <taxon>Caudata</taxon>
        <taxon>Salamandroidea</taxon>
        <taxon>Salamandridae</taxon>
        <taxon>Pleurodelinae</taxon>
        <taxon>Pleurodeles</taxon>
    </lineage>
</organism>
<dbReference type="Proteomes" id="UP001066276">
    <property type="component" value="Chromosome 2_1"/>
</dbReference>
<name>A0AAV7VH82_PLEWA</name>